<sequence>MRRTPRPSESGSPPRPNLDDFRKEAAQKLTVWRNERKTMKYSTHRVDSPLSPKDEDF</sequence>
<evidence type="ECO:0000313" key="2">
    <source>
        <dbReference type="EMBL" id="KIR60336.1"/>
    </source>
</evidence>
<evidence type="ECO:0000313" key="3">
    <source>
        <dbReference type="Proteomes" id="UP000053800"/>
    </source>
</evidence>
<feature type="region of interest" description="Disordered" evidence="1">
    <location>
        <begin position="38"/>
        <end position="57"/>
    </location>
</feature>
<feature type="region of interest" description="Disordered" evidence="1">
    <location>
        <begin position="1"/>
        <end position="24"/>
    </location>
</feature>
<name>A0ABR5B9S1_CRYGA</name>
<protein>
    <submittedName>
        <fullName evidence="2">Uncharacterized protein</fullName>
    </submittedName>
</protein>
<reference evidence="2 3" key="1">
    <citation type="submission" date="2015-01" db="EMBL/GenBank/DDBJ databases">
        <title>The Genome Sequence of Cryptococcus gattii CA1873.</title>
        <authorList>
            <consortium name="The Broad Institute Genomics Platform"/>
            <person name="Cuomo C."/>
            <person name="Litvintseva A."/>
            <person name="Chen Y."/>
            <person name="Heitman J."/>
            <person name="Sun S."/>
            <person name="Springer D."/>
            <person name="Dromer F."/>
            <person name="Young S."/>
            <person name="Zeng Q."/>
            <person name="Gargeya S."/>
            <person name="Abouelleil A."/>
            <person name="Alvarado L."/>
            <person name="Chapman S.B."/>
            <person name="Gainer-Dewar J."/>
            <person name="Goldberg J."/>
            <person name="Griggs A."/>
            <person name="Gujja S."/>
            <person name="Hansen M."/>
            <person name="Howarth C."/>
            <person name="Imamovic A."/>
            <person name="Larimer J."/>
            <person name="Murphy C."/>
            <person name="Naylor J."/>
            <person name="Pearson M."/>
            <person name="Priest M."/>
            <person name="Roberts A."/>
            <person name="Saif S."/>
            <person name="Shea T."/>
            <person name="Sykes S."/>
            <person name="Wortman J."/>
            <person name="Nusbaum C."/>
            <person name="Birren B."/>
        </authorList>
    </citation>
    <scope>NUCLEOTIDE SEQUENCE [LARGE SCALE GENOMIC DNA]</scope>
    <source>
        <strain evidence="2 3">CA1873</strain>
    </source>
</reference>
<keyword evidence="3" id="KW-1185">Reference proteome</keyword>
<accession>A0ABR5B9S1</accession>
<dbReference type="EMBL" id="KN848897">
    <property type="protein sequence ID" value="KIR60336.1"/>
    <property type="molecule type" value="Genomic_DNA"/>
</dbReference>
<gene>
    <name evidence="2" type="ORF">I314_03627</name>
</gene>
<organism evidence="2 3">
    <name type="scientific">Cryptococcus bacillisporus CA1873</name>
    <dbReference type="NCBI Taxonomy" id="1296111"/>
    <lineage>
        <taxon>Eukaryota</taxon>
        <taxon>Fungi</taxon>
        <taxon>Dikarya</taxon>
        <taxon>Basidiomycota</taxon>
        <taxon>Agaricomycotina</taxon>
        <taxon>Tremellomycetes</taxon>
        <taxon>Tremellales</taxon>
        <taxon>Cryptococcaceae</taxon>
        <taxon>Cryptococcus</taxon>
        <taxon>Cryptococcus gattii species complex</taxon>
    </lineage>
</organism>
<dbReference type="Proteomes" id="UP000053800">
    <property type="component" value="Unassembled WGS sequence"/>
</dbReference>
<evidence type="ECO:0000256" key="1">
    <source>
        <dbReference type="SAM" id="MobiDB-lite"/>
    </source>
</evidence>
<proteinExistence type="predicted"/>